<dbReference type="CDD" id="cd02022">
    <property type="entry name" value="DPCK"/>
    <property type="match status" value="1"/>
</dbReference>
<dbReference type="GO" id="GO:0015937">
    <property type="term" value="P:coenzyme A biosynthetic process"/>
    <property type="evidence" value="ECO:0007669"/>
    <property type="project" value="InterPro"/>
</dbReference>
<keyword evidence="3" id="KW-1133">Transmembrane helix</keyword>
<dbReference type="HAMAP" id="MF_00376">
    <property type="entry name" value="Dephospho_CoA_kinase"/>
    <property type="match status" value="1"/>
</dbReference>
<accession>A0A4Z1P558</accession>
<dbReference type="PANTHER" id="PTHR10695">
    <property type="entry name" value="DEPHOSPHO-COA KINASE-RELATED"/>
    <property type="match status" value="1"/>
</dbReference>
<dbReference type="SUPFAM" id="SSF52540">
    <property type="entry name" value="P-loop containing nucleoside triphosphate hydrolases"/>
    <property type="match status" value="1"/>
</dbReference>
<reference evidence="4 5" key="1">
    <citation type="submission" date="2019-04" db="EMBL/GenBank/DDBJ databases">
        <title>High contiguity whole genome sequence and gene annotation resource for two Venturia nashicola isolates.</title>
        <authorList>
            <person name="Prokchorchik M."/>
            <person name="Won K."/>
            <person name="Lee Y."/>
            <person name="Choi E.D."/>
            <person name="Segonzac C."/>
            <person name="Sohn K.H."/>
        </authorList>
    </citation>
    <scope>NUCLEOTIDE SEQUENCE [LARGE SCALE GENOMIC DNA]</scope>
    <source>
        <strain evidence="4 5">PRI2</strain>
    </source>
</reference>
<dbReference type="InterPro" id="IPR027417">
    <property type="entry name" value="P-loop_NTPase"/>
</dbReference>
<comment type="caution">
    <text evidence="4">The sequence shown here is derived from an EMBL/GenBank/DDBJ whole genome shotgun (WGS) entry which is preliminary data.</text>
</comment>
<dbReference type="NCBIfam" id="TIGR00152">
    <property type="entry name" value="dephospho-CoA kinase"/>
    <property type="match status" value="1"/>
</dbReference>
<dbReference type="Gene3D" id="3.40.50.300">
    <property type="entry name" value="P-loop containing nucleotide triphosphate hydrolases"/>
    <property type="match status" value="1"/>
</dbReference>
<dbReference type="STRING" id="86259.A0A4Z1P558"/>
<dbReference type="FunFam" id="3.40.50.300:FF:001227">
    <property type="entry name" value="Dephospho-CoA kinase CAB5"/>
    <property type="match status" value="1"/>
</dbReference>
<keyword evidence="2" id="KW-0067">ATP-binding</keyword>
<evidence type="ECO:0000313" key="4">
    <source>
        <dbReference type="EMBL" id="TID23095.1"/>
    </source>
</evidence>
<keyword evidence="5" id="KW-1185">Reference proteome</keyword>
<keyword evidence="3" id="KW-0812">Transmembrane</keyword>
<protein>
    <submittedName>
        <fullName evidence="4">Dephospho-CoA kinase</fullName>
    </submittedName>
</protein>
<dbReference type="EMBL" id="SNSC02000007">
    <property type="protein sequence ID" value="TID23095.1"/>
    <property type="molecule type" value="Genomic_DNA"/>
</dbReference>
<keyword evidence="4" id="KW-0808">Transferase</keyword>
<gene>
    <name evidence="4" type="ORF">E6O75_ATG02269</name>
</gene>
<dbReference type="PANTHER" id="PTHR10695:SF46">
    <property type="entry name" value="BIFUNCTIONAL COENZYME A SYNTHASE-RELATED"/>
    <property type="match status" value="1"/>
</dbReference>
<organism evidence="4 5">
    <name type="scientific">Venturia nashicola</name>
    <dbReference type="NCBI Taxonomy" id="86259"/>
    <lineage>
        <taxon>Eukaryota</taxon>
        <taxon>Fungi</taxon>
        <taxon>Dikarya</taxon>
        <taxon>Ascomycota</taxon>
        <taxon>Pezizomycotina</taxon>
        <taxon>Dothideomycetes</taxon>
        <taxon>Pleosporomycetidae</taxon>
        <taxon>Venturiales</taxon>
        <taxon>Venturiaceae</taxon>
        <taxon>Venturia</taxon>
    </lineage>
</organism>
<keyword evidence="4" id="KW-0418">Kinase</keyword>
<evidence type="ECO:0000256" key="2">
    <source>
        <dbReference type="ARBA" id="ARBA00022840"/>
    </source>
</evidence>
<evidence type="ECO:0000256" key="1">
    <source>
        <dbReference type="ARBA" id="ARBA00022741"/>
    </source>
</evidence>
<dbReference type="GO" id="GO:0004140">
    <property type="term" value="F:dephospho-CoA kinase activity"/>
    <property type="evidence" value="ECO:0007669"/>
    <property type="project" value="InterPro"/>
</dbReference>
<dbReference type="AlphaFoldDB" id="A0A4Z1P558"/>
<dbReference type="Proteomes" id="UP000298493">
    <property type="component" value="Unassembled WGS sequence"/>
</dbReference>
<proteinExistence type="inferred from homology"/>
<feature type="transmembrane region" description="Helical" evidence="3">
    <location>
        <begin position="236"/>
        <end position="257"/>
    </location>
</feature>
<sequence>MLLLGLTGSIATGKSTVSNILRAPPYNYPIIDADVIARQVVEPGQPAYEKIVSYFLPTTPDLLLPVDDEACGGLEKGKDGKGRPLNRPALGKRVFGMESERVKDRNVLNGIVHPAVRGEMRRLMLKYFLTGHHIVILDIPLLFESGWERFCGTVLVVSVTDPSIQIQRLRTRDTHLSQEDAQNRVSSQRDVREKARQALARGEGRGVVVLNDGDREDLKREIARVMGEVEKGSPRWWALLCLVVPPVGLMAAAWTVWRNWRAQAEWAETMKREKAKL</sequence>
<dbReference type="InterPro" id="IPR001977">
    <property type="entry name" value="Depp_CoAkinase"/>
</dbReference>
<dbReference type="PROSITE" id="PS51219">
    <property type="entry name" value="DPCK"/>
    <property type="match status" value="1"/>
</dbReference>
<evidence type="ECO:0000256" key="3">
    <source>
        <dbReference type="SAM" id="Phobius"/>
    </source>
</evidence>
<dbReference type="Pfam" id="PF01121">
    <property type="entry name" value="CoaE"/>
    <property type="match status" value="2"/>
</dbReference>
<keyword evidence="3" id="KW-0472">Membrane</keyword>
<evidence type="ECO:0000313" key="5">
    <source>
        <dbReference type="Proteomes" id="UP000298493"/>
    </source>
</evidence>
<name>A0A4Z1P558_9PEZI</name>
<keyword evidence="1" id="KW-0547">Nucleotide-binding</keyword>
<dbReference type="GO" id="GO:0005524">
    <property type="term" value="F:ATP binding"/>
    <property type="evidence" value="ECO:0007669"/>
    <property type="project" value="UniProtKB-KW"/>
</dbReference>